<reference evidence="2" key="1">
    <citation type="submission" date="2022-06" db="EMBL/GenBank/DDBJ databases">
        <title>Alkalicoccobacillus porphyridii sp. nov., isolated from a marine red alga, Porphyridium purpureum and reclassification of Shouchella plakortidis and Shouchella gibsonii as Alkalicoccobacillus plakortidis comb. nov. and Alkalicoccobacillus gibsonii comb. nov.</title>
        <authorList>
            <person name="Kim K.H."/>
            <person name="Lee J.K."/>
            <person name="Han D.M."/>
            <person name="Baek J.H."/>
            <person name="Jeon C.O."/>
        </authorList>
    </citation>
    <scope>NUCLEOTIDE SEQUENCE</scope>
    <source>
        <strain evidence="2">DSM 19153</strain>
    </source>
</reference>
<keyword evidence="1" id="KW-0472">Membrane</keyword>
<keyword evidence="1" id="KW-1133">Transmembrane helix</keyword>
<accession>A0ABT0XED0</accession>
<name>A0ABT0XED0_9BACI</name>
<organism evidence="2 3">
    <name type="scientific">Alkalicoccobacillus plakortidis</name>
    <dbReference type="NCBI Taxonomy" id="444060"/>
    <lineage>
        <taxon>Bacteria</taxon>
        <taxon>Bacillati</taxon>
        <taxon>Bacillota</taxon>
        <taxon>Bacilli</taxon>
        <taxon>Bacillales</taxon>
        <taxon>Bacillaceae</taxon>
        <taxon>Alkalicoccobacillus</taxon>
    </lineage>
</organism>
<proteinExistence type="predicted"/>
<keyword evidence="1" id="KW-0812">Transmembrane</keyword>
<evidence type="ECO:0000256" key="1">
    <source>
        <dbReference type="SAM" id="Phobius"/>
    </source>
</evidence>
<dbReference type="EMBL" id="JAMQJY010000001">
    <property type="protein sequence ID" value="MCM2674251.1"/>
    <property type="molecule type" value="Genomic_DNA"/>
</dbReference>
<evidence type="ECO:0000313" key="2">
    <source>
        <dbReference type="EMBL" id="MCM2674251.1"/>
    </source>
</evidence>
<feature type="transmembrane region" description="Helical" evidence="1">
    <location>
        <begin position="21"/>
        <end position="48"/>
    </location>
</feature>
<evidence type="ECO:0000313" key="3">
    <source>
        <dbReference type="Proteomes" id="UP001203665"/>
    </source>
</evidence>
<dbReference type="RefSeq" id="WP_251603550.1">
    <property type="nucleotide sequence ID" value="NZ_JAMQJY010000001.1"/>
</dbReference>
<dbReference type="Proteomes" id="UP001203665">
    <property type="component" value="Unassembled WGS sequence"/>
</dbReference>
<keyword evidence="3" id="KW-1185">Reference proteome</keyword>
<comment type="caution">
    <text evidence="2">The sequence shown here is derived from an EMBL/GenBank/DDBJ whole genome shotgun (WGS) entry which is preliminary data.</text>
</comment>
<sequence length="67" mass="7912">MSKKEEAKIYFRASMHILPCFFLALIAIPLAIVDFELWFVPIIASIIYTHKADEKREAYLEEHLYHS</sequence>
<gene>
    <name evidence="2" type="ORF">NDM98_01095</name>
</gene>
<protein>
    <submittedName>
        <fullName evidence="2">Uncharacterized protein</fullName>
    </submittedName>
</protein>